<keyword evidence="3" id="KW-1185">Reference proteome</keyword>
<feature type="domain" description="DUF6965" evidence="1">
    <location>
        <begin position="22"/>
        <end position="76"/>
    </location>
</feature>
<evidence type="ECO:0000313" key="2">
    <source>
        <dbReference type="EMBL" id="MBB4043186.1"/>
    </source>
</evidence>
<gene>
    <name evidence="2" type="ORF">GGR06_000953</name>
</gene>
<comment type="caution">
    <text evidence="2">The sequence shown here is derived from an EMBL/GenBank/DDBJ whole genome shotgun (WGS) entry which is preliminary data.</text>
</comment>
<dbReference type="RefSeq" id="WP_044162838.1">
    <property type="nucleotide sequence ID" value="NZ_JACIER010000003.1"/>
</dbReference>
<dbReference type="Proteomes" id="UP000560658">
    <property type="component" value="Unassembled WGS sequence"/>
</dbReference>
<organism evidence="2 3">
    <name type="scientific">Bacteroides reticulotermitis</name>
    <dbReference type="NCBI Taxonomy" id="1133319"/>
    <lineage>
        <taxon>Bacteria</taxon>
        <taxon>Pseudomonadati</taxon>
        <taxon>Bacteroidota</taxon>
        <taxon>Bacteroidia</taxon>
        <taxon>Bacteroidales</taxon>
        <taxon>Bacteroidaceae</taxon>
        <taxon>Bacteroides</taxon>
    </lineage>
</organism>
<dbReference type="AlphaFoldDB" id="A0A840CV55"/>
<sequence length="86" mass="10200">MELHSYDEESVKGLLDWAQDLLDSQKYPTGKFTMNKCTVILDCKHFLVSMIAMITRNWENPTFHPTIEELWEFRKQYESIGTNPEE</sequence>
<name>A0A840CV55_9BACE</name>
<reference evidence="2" key="1">
    <citation type="submission" date="2020-08" db="EMBL/GenBank/DDBJ databases">
        <title>Genomic Encyclopedia of Type Strains, Phase IV (KMG-IV): sequencing the most valuable type-strain genomes for metagenomic binning, comparative biology and taxonomic classification.</title>
        <authorList>
            <person name="Goeker M."/>
        </authorList>
    </citation>
    <scope>NUCLEOTIDE SEQUENCE [LARGE SCALE GENOMIC DNA]</scope>
    <source>
        <strain evidence="2">DSM 105720</strain>
    </source>
</reference>
<evidence type="ECO:0000313" key="3">
    <source>
        <dbReference type="Proteomes" id="UP000560658"/>
    </source>
</evidence>
<protein>
    <recommendedName>
        <fullName evidence="1">DUF6965 domain-containing protein</fullName>
    </recommendedName>
</protein>
<proteinExistence type="predicted"/>
<dbReference type="InterPro" id="IPR054238">
    <property type="entry name" value="DUF6965"/>
</dbReference>
<accession>A0A840CV55</accession>
<dbReference type="EMBL" id="JACIER010000003">
    <property type="protein sequence ID" value="MBB4043186.1"/>
    <property type="molecule type" value="Genomic_DNA"/>
</dbReference>
<evidence type="ECO:0000259" key="1">
    <source>
        <dbReference type="Pfam" id="PF22292"/>
    </source>
</evidence>
<dbReference type="Pfam" id="PF22292">
    <property type="entry name" value="DUF6965"/>
    <property type="match status" value="1"/>
</dbReference>